<organism evidence="1 2">
    <name type="scientific">Ixodes persulcatus</name>
    <name type="common">Taiga tick</name>
    <dbReference type="NCBI Taxonomy" id="34615"/>
    <lineage>
        <taxon>Eukaryota</taxon>
        <taxon>Metazoa</taxon>
        <taxon>Ecdysozoa</taxon>
        <taxon>Arthropoda</taxon>
        <taxon>Chelicerata</taxon>
        <taxon>Arachnida</taxon>
        <taxon>Acari</taxon>
        <taxon>Parasitiformes</taxon>
        <taxon>Ixodida</taxon>
        <taxon>Ixodoidea</taxon>
        <taxon>Ixodidae</taxon>
        <taxon>Ixodinae</taxon>
        <taxon>Ixodes</taxon>
    </lineage>
</organism>
<comment type="caution">
    <text evidence="1">The sequence shown here is derived from an EMBL/GenBank/DDBJ whole genome shotgun (WGS) entry which is preliminary data.</text>
</comment>
<evidence type="ECO:0000313" key="1">
    <source>
        <dbReference type="EMBL" id="KAG0444358.1"/>
    </source>
</evidence>
<gene>
    <name evidence="1" type="ORF">HPB47_013885</name>
</gene>
<proteinExistence type="predicted"/>
<keyword evidence="2" id="KW-1185">Reference proteome</keyword>
<sequence>MILSRRLPLHSKTVSALQAMVGGSGPADRVHFTSVGEVRSVEPKTLVAALHYNENVGREQATTREGVRRFMVVTFRARKGHSTARPIPSDATFEYRDELMDEVLTCLKKWPTLREALEANASQHLPPMCARYPRPPKSDLIAARRSRFSSHAGSSQDQS</sequence>
<reference evidence="1 2" key="1">
    <citation type="journal article" date="2020" name="Cell">
        <title>Large-Scale Comparative Analyses of Tick Genomes Elucidate Their Genetic Diversity and Vector Capacities.</title>
        <authorList>
            <consortium name="Tick Genome and Microbiome Consortium (TIGMIC)"/>
            <person name="Jia N."/>
            <person name="Wang J."/>
            <person name="Shi W."/>
            <person name="Du L."/>
            <person name="Sun Y."/>
            <person name="Zhan W."/>
            <person name="Jiang J.F."/>
            <person name="Wang Q."/>
            <person name="Zhang B."/>
            <person name="Ji P."/>
            <person name="Bell-Sakyi L."/>
            <person name="Cui X.M."/>
            <person name="Yuan T.T."/>
            <person name="Jiang B.G."/>
            <person name="Yang W.F."/>
            <person name="Lam T.T."/>
            <person name="Chang Q.C."/>
            <person name="Ding S.J."/>
            <person name="Wang X.J."/>
            <person name="Zhu J.G."/>
            <person name="Ruan X.D."/>
            <person name="Zhao L."/>
            <person name="Wei J.T."/>
            <person name="Ye R.Z."/>
            <person name="Que T.C."/>
            <person name="Du C.H."/>
            <person name="Zhou Y.H."/>
            <person name="Cheng J.X."/>
            <person name="Dai P.F."/>
            <person name="Guo W.B."/>
            <person name="Han X.H."/>
            <person name="Huang E.J."/>
            <person name="Li L.F."/>
            <person name="Wei W."/>
            <person name="Gao Y.C."/>
            <person name="Liu J.Z."/>
            <person name="Shao H.Z."/>
            <person name="Wang X."/>
            <person name="Wang C.C."/>
            <person name="Yang T.C."/>
            <person name="Huo Q.B."/>
            <person name="Li W."/>
            <person name="Chen H.Y."/>
            <person name="Chen S.E."/>
            <person name="Zhou L.G."/>
            <person name="Ni X.B."/>
            <person name="Tian J.H."/>
            <person name="Sheng Y."/>
            <person name="Liu T."/>
            <person name="Pan Y.S."/>
            <person name="Xia L.Y."/>
            <person name="Li J."/>
            <person name="Zhao F."/>
            <person name="Cao W.C."/>
        </authorList>
    </citation>
    <scope>NUCLEOTIDE SEQUENCE [LARGE SCALE GENOMIC DNA]</scope>
    <source>
        <strain evidence="1">Iper-2018</strain>
    </source>
</reference>
<dbReference type="Proteomes" id="UP000805193">
    <property type="component" value="Unassembled WGS sequence"/>
</dbReference>
<protein>
    <submittedName>
        <fullName evidence="1">Uncharacterized protein</fullName>
    </submittedName>
</protein>
<evidence type="ECO:0000313" key="2">
    <source>
        <dbReference type="Proteomes" id="UP000805193"/>
    </source>
</evidence>
<dbReference type="EMBL" id="JABSTQ010002134">
    <property type="protein sequence ID" value="KAG0444358.1"/>
    <property type="molecule type" value="Genomic_DNA"/>
</dbReference>
<name>A0AC60R0Y1_IXOPE</name>
<accession>A0AC60R0Y1</accession>